<reference evidence="9 10" key="1">
    <citation type="submission" date="2018-01" db="EMBL/GenBank/DDBJ databases">
        <title>Whole genome analyses suggest that Burkholderia sensu lato contains two further novel genera in the rhizoxinica-symbiotica group Mycetohabitans gen. nov., and Trinickia gen. nov.: implications for the evolution of diazotrophy and nodulation in the Burkholderiaceae.</title>
        <authorList>
            <person name="Estrada-de los Santos P."/>
            <person name="Palmer M."/>
            <person name="Chavez-Ramirez B."/>
            <person name="Beukes C."/>
            <person name="Steenkamp E.T."/>
            <person name="Hirsch A.M."/>
            <person name="Manyaka P."/>
            <person name="Maluk M."/>
            <person name="Lafos M."/>
            <person name="Crook M."/>
            <person name="Gross E."/>
            <person name="Simon M.F."/>
            <person name="Bueno dos Reis Junior F."/>
            <person name="Poole P.S."/>
            <person name="Venter S.N."/>
            <person name="James E.K."/>
        </authorList>
    </citation>
    <scope>NUCLEOTIDE SEQUENCE [LARGE SCALE GENOMIC DNA]</scope>
    <source>
        <strain evidence="9 10">GP25-8</strain>
    </source>
</reference>
<evidence type="ECO:0000256" key="6">
    <source>
        <dbReference type="ARBA" id="ARBA00023136"/>
    </source>
</evidence>
<evidence type="ECO:0000313" key="9">
    <source>
        <dbReference type="EMBL" id="PMS28393.1"/>
    </source>
</evidence>
<comment type="similarity">
    <text evidence="7">Belongs to the glycosyltransferase 87 family.</text>
</comment>
<accession>A0A2N7WGA1</accession>
<evidence type="ECO:0000256" key="7">
    <source>
        <dbReference type="ARBA" id="ARBA00024033"/>
    </source>
</evidence>
<evidence type="ECO:0008006" key="11">
    <source>
        <dbReference type="Google" id="ProtNLM"/>
    </source>
</evidence>
<dbReference type="GO" id="GO:0005886">
    <property type="term" value="C:plasma membrane"/>
    <property type="evidence" value="ECO:0007669"/>
    <property type="project" value="UniProtKB-SubCell"/>
</dbReference>
<name>A0A2N7WGA1_9BURK</name>
<keyword evidence="3" id="KW-0808">Transferase</keyword>
<proteinExistence type="inferred from homology"/>
<dbReference type="InterPro" id="IPR018584">
    <property type="entry name" value="GT87"/>
</dbReference>
<feature type="transmembrane region" description="Helical" evidence="8">
    <location>
        <begin position="371"/>
        <end position="388"/>
    </location>
</feature>
<sequence length="430" mass="46648">MRQRYGSRLFWVALCSSVVLAIELSFTASLAWSTFTRSGPPQAGFGVDFSVYWSAAVVALTHGPAAVFNQDLMMTVERTVRSGELFAGSSGPWLYPPTFLIFLLPLGILPLNVALTAFSFVGTTAYLCSTWGIVRRAGPLALIPVAAFPGFWLALCYGQNSLLTAAAAAAALALMPTRPILTGIFVGLLSMKPQLGLVFPLALICSRQWCSFASAAVCSVLLWGVSAVVLGGDMVPAWLHTASWFRHTWIEHNPEIWRGMPTIYATARRAGASAQLAYLLQVAVAVPACAVTAWLWRGPARYELKAAALCCCTLLVQPYLLYYDLAWLVIPIAFVGVDLCRHSARSFEWLLLVVAWAMPLQSVAARVIPGVGHWTPAVLVLLLTLIVCRHKQQTVQPDEDGISDVCDRTAHTRYTPARPVLPSGDARRSG</sequence>
<organism evidence="9 10">
    <name type="scientific">Trinickia soli</name>
    <dbReference type="NCBI Taxonomy" id="380675"/>
    <lineage>
        <taxon>Bacteria</taxon>
        <taxon>Pseudomonadati</taxon>
        <taxon>Pseudomonadota</taxon>
        <taxon>Betaproteobacteria</taxon>
        <taxon>Burkholderiales</taxon>
        <taxon>Burkholderiaceae</taxon>
        <taxon>Trinickia</taxon>
    </lineage>
</organism>
<feature type="transmembrane region" description="Helical" evidence="8">
    <location>
        <begin position="276"/>
        <end position="295"/>
    </location>
</feature>
<comment type="caution">
    <text evidence="9">The sequence shown here is derived from an EMBL/GenBank/DDBJ whole genome shotgun (WGS) entry which is preliminary data.</text>
</comment>
<feature type="transmembrane region" description="Helical" evidence="8">
    <location>
        <begin position="209"/>
        <end position="230"/>
    </location>
</feature>
<keyword evidence="4 8" id="KW-0812">Transmembrane</keyword>
<dbReference type="Proteomes" id="UP000235347">
    <property type="component" value="Unassembled WGS sequence"/>
</dbReference>
<feature type="transmembrane region" description="Helical" evidence="8">
    <location>
        <begin position="99"/>
        <end position="128"/>
    </location>
</feature>
<evidence type="ECO:0000256" key="8">
    <source>
        <dbReference type="SAM" id="Phobius"/>
    </source>
</evidence>
<feature type="transmembrane region" description="Helical" evidence="8">
    <location>
        <begin position="140"/>
        <end position="160"/>
    </location>
</feature>
<keyword evidence="10" id="KW-1185">Reference proteome</keyword>
<evidence type="ECO:0000256" key="4">
    <source>
        <dbReference type="ARBA" id="ARBA00022692"/>
    </source>
</evidence>
<evidence type="ECO:0000256" key="1">
    <source>
        <dbReference type="ARBA" id="ARBA00004651"/>
    </source>
</evidence>
<keyword evidence="6 8" id="KW-0472">Membrane</keyword>
<dbReference type="EMBL" id="PNYB01000001">
    <property type="protein sequence ID" value="PMS28393.1"/>
    <property type="molecule type" value="Genomic_DNA"/>
</dbReference>
<comment type="subcellular location">
    <subcellularLocation>
        <location evidence="1">Cell membrane</location>
        <topology evidence="1">Multi-pass membrane protein</topology>
    </subcellularLocation>
</comment>
<dbReference type="GO" id="GO:0016758">
    <property type="term" value="F:hexosyltransferase activity"/>
    <property type="evidence" value="ECO:0007669"/>
    <property type="project" value="InterPro"/>
</dbReference>
<dbReference type="Pfam" id="PF09594">
    <property type="entry name" value="GT87"/>
    <property type="match status" value="1"/>
</dbReference>
<evidence type="ECO:0000313" key="10">
    <source>
        <dbReference type="Proteomes" id="UP000235347"/>
    </source>
</evidence>
<keyword evidence="2" id="KW-1003">Cell membrane</keyword>
<evidence type="ECO:0000256" key="3">
    <source>
        <dbReference type="ARBA" id="ARBA00022679"/>
    </source>
</evidence>
<gene>
    <name evidence="9" type="ORF">C0Z19_01340</name>
</gene>
<keyword evidence="5 8" id="KW-1133">Transmembrane helix</keyword>
<dbReference type="AlphaFoldDB" id="A0A2N7WGA1"/>
<evidence type="ECO:0000256" key="2">
    <source>
        <dbReference type="ARBA" id="ARBA00022475"/>
    </source>
</evidence>
<feature type="transmembrane region" description="Helical" evidence="8">
    <location>
        <begin position="302"/>
        <end position="319"/>
    </location>
</feature>
<evidence type="ECO:0000256" key="5">
    <source>
        <dbReference type="ARBA" id="ARBA00022989"/>
    </source>
</evidence>
<protein>
    <recommendedName>
        <fullName evidence="11">DUF2029 domain-containing protein</fullName>
    </recommendedName>
</protein>